<gene>
    <name evidence="2" type="ORF">F2Q70_00009390</name>
</gene>
<proteinExistence type="predicted"/>
<dbReference type="EMBL" id="QGKY02000089">
    <property type="protein sequence ID" value="KAF2610606.1"/>
    <property type="molecule type" value="Genomic_DNA"/>
</dbReference>
<reference evidence="2" key="1">
    <citation type="submission" date="2019-12" db="EMBL/GenBank/DDBJ databases">
        <title>Genome sequencing and annotation of Brassica cretica.</title>
        <authorList>
            <person name="Studholme D.J."/>
            <person name="Sarris P.F."/>
        </authorList>
    </citation>
    <scope>NUCLEOTIDE SEQUENCE</scope>
    <source>
        <strain evidence="2">PFS-102/07</strain>
        <tissue evidence="2">Leaf</tissue>
    </source>
</reference>
<name>A0A8S9LZF4_BRACR</name>
<sequence length="161" mass="18094">MLVSFKAPLGVTLAIPWTDMSVNGGWKPLKVNSRFWEECLRDCESMLKKKTMEEMQQLTVDRECEKVFVDVLGVNVGDSPKDFELCVLLAVWWLILHGDSMILWTPLMSQAQCLLPPTGNETRSVAQGDKKRGVPKALIFVAVLAAVGVLFIIFFSYFPKV</sequence>
<protein>
    <submittedName>
        <fullName evidence="2">Uncharacterized protein</fullName>
    </submittedName>
</protein>
<keyword evidence="1" id="KW-0812">Transmembrane</keyword>
<feature type="transmembrane region" description="Helical" evidence="1">
    <location>
        <begin position="137"/>
        <end position="158"/>
    </location>
</feature>
<keyword evidence="1" id="KW-0472">Membrane</keyword>
<dbReference type="AlphaFoldDB" id="A0A8S9LZF4"/>
<keyword evidence="1" id="KW-1133">Transmembrane helix</keyword>
<comment type="caution">
    <text evidence="2">The sequence shown here is derived from an EMBL/GenBank/DDBJ whole genome shotgun (WGS) entry which is preliminary data.</text>
</comment>
<accession>A0A8S9LZF4</accession>
<organism evidence="2">
    <name type="scientific">Brassica cretica</name>
    <name type="common">Mustard</name>
    <dbReference type="NCBI Taxonomy" id="69181"/>
    <lineage>
        <taxon>Eukaryota</taxon>
        <taxon>Viridiplantae</taxon>
        <taxon>Streptophyta</taxon>
        <taxon>Embryophyta</taxon>
        <taxon>Tracheophyta</taxon>
        <taxon>Spermatophyta</taxon>
        <taxon>Magnoliopsida</taxon>
        <taxon>eudicotyledons</taxon>
        <taxon>Gunneridae</taxon>
        <taxon>Pentapetalae</taxon>
        <taxon>rosids</taxon>
        <taxon>malvids</taxon>
        <taxon>Brassicales</taxon>
        <taxon>Brassicaceae</taxon>
        <taxon>Brassiceae</taxon>
        <taxon>Brassica</taxon>
    </lineage>
</organism>
<evidence type="ECO:0000256" key="1">
    <source>
        <dbReference type="SAM" id="Phobius"/>
    </source>
</evidence>
<evidence type="ECO:0000313" key="2">
    <source>
        <dbReference type="EMBL" id="KAF2610606.1"/>
    </source>
</evidence>